<comment type="catalytic activity">
    <reaction evidence="8 9">
        <text>a ubiquinone + NADH + 5 H(+)(in) = a ubiquinol + NAD(+) + 4 H(+)(out)</text>
        <dbReference type="Rhea" id="RHEA:29091"/>
        <dbReference type="Rhea" id="RHEA-COMP:9565"/>
        <dbReference type="Rhea" id="RHEA-COMP:9566"/>
        <dbReference type="ChEBI" id="CHEBI:15378"/>
        <dbReference type="ChEBI" id="CHEBI:16389"/>
        <dbReference type="ChEBI" id="CHEBI:17976"/>
        <dbReference type="ChEBI" id="CHEBI:57540"/>
        <dbReference type="ChEBI" id="CHEBI:57945"/>
        <dbReference type="EC" id="7.1.1.2"/>
    </reaction>
</comment>
<keyword evidence="9" id="KW-1278">Translocase</keyword>
<evidence type="ECO:0000256" key="8">
    <source>
        <dbReference type="ARBA" id="ARBA00049551"/>
    </source>
</evidence>
<keyword evidence="9" id="KW-0249">Electron transport</keyword>
<comment type="function">
    <text evidence="9">Core subunit of the mitochondrial membrane respiratory chain NADH dehydrogenase (Complex I) which catalyzes electron transfer from NADH through the respiratory chain, using ubiquinone as an electron acceptor. Essential for the catalytic activity of complex I.</text>
</comment>
<evidence type="ECO:0000256" key="6">
    <source>
        <dbReference type="ARBA" id="ARBA00022989"/>
    </source>
</evidence>
<comment type="subcellular location">
    <subcellularLocation>
        <location evidence="1">Membrane</location>
    </subcellularLocation>
    <subcellularLocation>
        <location evidence="9">Mitochondrion membrane</location>
        <topology evidence="9">Multi-pass membrane protein</topology>
    </subcellularLocation>
</comment>
<organism evidence="10">
    <name type="scientific">Loa loa</name>
    <name type="common">Eye worm</name>
    <name type="synonym">Filaria loa</name>
    <dbReference type="NCBI Taxonomy" id="7209"/>
    <lineage>
        <taxon>Eukaryota</taxon>
        <taxon>Metazoa</taxon>
        <taxon>Ecdysozoa</taxon>
        <taxon>Nematoda</taxon>
        <taxon>Chromadorea</taxon>
        <taxon>Rhabditida</taxon>
        <taxon>Spirurina</taxon>
        <taxon>Spiruromorpha</taxon>
        <taxon>Filarioidea</taxon>
        <taxon>Onchocercidae</taxon>
        <taxon>Loa</taxon>
    </lineage>
</organism>
<keyword evidence="6 9" id="KW-1133">Transmembrane helix</keyword>
<reference evidence="10" key="1">
    <citation type="journal article" date="2012" name="BMC Genomics">
        <title>Comparing the mitochondrial genomes of Wolbachia-dependent and independent filarial nematode species.</title>
        <authorList>
            <person name="McNulty S.N."/>
            <person name="Mullin A.S."/>
            <person name="Vaughan J.A."/>
            <person name="Tkach V.V."/>
            <person name="Weil G.J."/>
            <person name="Fischer P.U."/>
        </authorList>
    </citation>
    <scope>NUCLEOTIDE SEQUENCE</scope>
</reference>
<keyword evidence="7 9" id="KW-0472">Membrane</keyword>
<dbReference type="EC" id="7.1.1.2" evidence="9"/>
<evidence type="ECO:0000256" key="7">
    <source>
        <dbReference type="ARBA" id="ARBA00023136"/>
    </source>
</evidence>
<proteinExistence type="inferred from homology"/>
<accession>G8CRD1</accession>
<evidence type="ECO:0000256" key="9">
    <source>
        <dbReference type="RuleBase" id="RU003640"/>
    </source>
</evidence>
<comment type="similarity">
    <text evidence="2 9">Belongs to the complex I subunit 3 family.</text>
</comment>
<dbReference type="GO" id="GO:0031966">
    <property type="term" value="C:mitochondrial membrane"/>
    <property type="evidence" value="ECO:0007669"/>
    <property type="project" value="UniProtKB-SubCell"/>
</dbReference>
<name>G8CRD1_LOALO</name>
<keyword evidence="9" id="KW-0679">Respiratory chain</keyword>
<evidence type="ECO:0000256" key="1">
    <source>
        <dbReference type="ARBA" id="ARBA00004370"/>
    </source>
</evidence>
<gene>
    <name evidence="10" type="primary">ND3</name>
</gene>
<geneLocation type="mitochondrion" evidence="10"/>
<dbReference type="GO" id="GO:0008137">
    <property type="term" value="F:NADH dehydrogenase (ubiquinone) activity"/>
    <property type="evidence" value="ECO:0007669"/>
    <property type="project" value="UniProtKB-UniRule"/>
</dbReference>
<evidence type="ECO:0000256" key="2">
    <source>
        <dbReference type="ARBA" id="ARBA00008472"/>
    </source>
</evidence>
<dbReference type="Gene3D" id="1.20.58.1610">
    <property type="entry name" value="NADH:ubiquinone/plastoquinone oxidoreductase, chain 3"/>
    <property type="match status" value="1"/>
</dbReference>
<keyword evidence="9 10" id="KW-0496">Mitochondrion</keyword>
<evidence type="ECO:0000256" key="3">
    <source>
        <dbReference type="ARBA" id="ARBA00021007"/>
    </source>
</evidence>
<protein>
    <recommendedName>
        <fullName evidence="3 9">NADH-ubiquinone oxidoreductase chain 3</fullName>
        <ecNumber evidence="9">7.1.1.2</ecNumber>
    </recommendedName>
</protein>
<dbReference type="EMBL" id="HQ186250">
    <property type="protein sequence ID" value="ADN52159.1"/>
    <property type="molecule type" value="Genomic_DNA"/>
</dbReference>
<evidence type="ECO:0000313" key="10">
    <source>
        <dbReference type="EMBL" id="ADN52159.1"/>
    </source>
</evidence>
<feature type="transmembrane region" description="Helical" evidence="9">
    <location>
        <begin position="85"/>
        <end position="105"/>
    </location>
</feature>
<keyword evidence="9" id="KW-0830">Ubiquinone</keyword>
<keyword evidence="5 9" id="KW-0812">Transmembrane</keyword>
<dbReference type="InterPro" id="IPR000440">
    <property type="entry name" value="NADH_UbQ/plastoQ_OxRdtase_su3"/>
</dbReference>
<keyword evidence="9" id="KW-0520">NAD</keyword>
<dbReference type="KEGG" id="loa:ND3"/>
<keyword evidence="4 9" id="KW-0813">Transport</keyword>
<evidence type="ECO:0000256" key="5">
    <source>
        <dbReference type="ARBA" id="ARBA00022692"/>
    </source>
</evidence>
<feature type="transmembrane region" description="Helical" evidence="9">
    <location>
        <begin position="6"/>
        <end position="28"/>
    </location>
</feature>
<dbReference type="AlphaFoldDB" id="G8CRD1"/>
<dbReference type="Pfam" id="PF00507">
    <property type="entry name" value="Oxidored_q4"/>
    <property type="match status" value="1"/>
</dbReference>
<feature type="transmembrane region" description="Helical" evidence="9">
    <location>
        <begin position="55"/>
        <end position="79"/>
    </location>
</feature>
<dbReference type="InterPro" id="IPR038430">
    <property type="entry name" value="NDAH_ubi_oxred_su3_sf"/>
</dbReference>
<sequence length="112" mass="13754">MFLNLIVVFFFSFMVIFSMYLVSLFFSYKDFYFSKVSSYECGFDVVSCVHVGFNLVFFLIIFMFIVFELEVVIFVVLIYGDFFSLFSFFLFFFYIVFSFYMEWYFGKLVWFF</sequence>
<evidence type="ECO:0000256" key="4">
    <source>
        <dbReference type="ARBA" id="ARBA00022448"/>
    </source>
</evidence>